<evidence type="ECO:0000313" key="7">
    <source>
        <dbReference type="EMBL" id="SEJ26965.1"/>
    </source>
</evidence>
<proteinExistence type="predicted"/>
<dbReference type="SUPFAM" id="SSF103088">
    <property type="entry name" value="OmpA-like"/>
    <property type="match status" value="1"/>
</dbReference>
<dbReference type="InterPro" id="IPR050330">
    <property type="entry name" value="Bact_OuterMem_StrucFunc"/>
</dbReference>
<evidence type="ECO:0000256" key="2">
    <source>
        <dbReference type="ARBA" id="ARBA00023136"/>
    </source>
</evidence>
<evidence type="ECO:0000256" key="1">
    <source>
        <dbReference type="ARBA" id="ARBA00004442"/>
    </source>
</evidence>
<evidence type="ECO:0000256" key="5">
    <source>
        <dbReference type="SAM" id="SignalP"/>
    </source>
</evidence>
<dbReference type="PRINTS" id="PR01021">
    <property type="entry name" value="OMPADOMAIN"/>
</dbReference>
<feature type="chain" id="PRO_5037656073" evidence="5">
    <location>
        <begin position="18"/>
        <end position="304"/>
    </location>
</feature>
<keyword evidence="5" id="KW-0732">Signal</keyword>
<dbReference type="PROSITE" id="PS51123">
    <property type="entry name" value="OMPA_2"/>
    <property type="match status" value="1"/>
</dbReference>
<keyword evidence="2 4" id="KW-0472">Membrane</keyword>
<dbReference type="InterPro" id="IPR006664">
    <property type="entry name" value="OMP_bac"/>
</dbReference>
<protein>
    <submittedName>
        <fullName evidence="7">OmpA family protein</fullName>
    </submittedName>
</protein>
<gene>
    <name evidence="7" type="ORF">SAMN04487940_104238</name>
</gene>
<dbReference type="InterPro" id="IPR036737">
    <property type="entry name" value="OmpA-like_sf"/>
</dbReference>
<evidence type="ECO:0000256" key="3">
    <source>
        <dbReference type="ARBA" id="ARBA00023237"/>
    </source>
</evidence>
<dbReference type="Pfam" id="PF00691">
    <property type="entry name" value="OmpA"/>
    <property type="match status" value="1"/>
</dbReference>
<dbReference type="CDD" id="cd07185">
    <property type="entry name" value="OmpA_C-like"/>
    <property type="match status" value="1"/>
</dbReference>
<keyword evidence="3" id="KW-0998">Cell outer membrane</keyword>
<accession>A0A975W967</accession>
<keyword evidence="8" id="KW-1185">Reference proteome</keyword>
<evidence type="ECO:0000259" key="6">
    <source>
        <dbReference type="PROSITE" id="PS51123"/>
    </source>
</evidence>
<name>A0A975W967_9RHOB</name>
<dbReference type="AlphaFoldDB" id="A0A975W967"/>
<evidence type="ECO:0000313" key="8">
    <source>
        <dbReference type="Proteomes" id="UP000182932"/>
    </source>
</evidence>
<dbReference type="EMBL" id="FNYY01000004">
    <property type="protein sequence ID" value="SEJ26965.1"/>
    <property type="molecule type" value="Genomic_DNA"/>
</dbReference>
<feature type="domain" description="OmpA-like" evidence="6">
    <location>
        <begin position="186"/>
        <end position="304"/>
    </location>
</feature>
<feature type="signal peptide" evidence="5">
    <location>
        <begin position="1"/>
        <end position="17"/>
    </location>
</feature>
<comment type="subcellular location">
    <subcellularLocation>
        <location evidence="1">Cell outer membrane</location>
    </subcellularLocation>
</comment>
<sequence length="304" mass="31866">MRALALIACCLAGPAVAQDLALPAGAVLTYEEKRDPGSYALPTGAFAEGAIPAEVIEGAVLRQSYRVPGDIRTTLQLLAPLRTQIAASGYDIQFDCKTRRCGGFDFRFGTEVLPGPGMYVDLTDFRFLAARHPDGGAVSVLVSRSAAAGFVQIIRVGDAAEGGVSAAPGPVAPTPPGDSGQIARQLESLGRVVLADLSFQTGSSALGEGDFDSLTTLARYLAAFPNRRIALVGHTDAVGSLDNNIALSRQRAMSVLDRLVREHGVDRDQLEAGGMGYLAPLTSNLTAEGREANRRVEAVLVSTE</sequence>
<dbReference type="PANTHER" id="PTHR30329:SF21">
    <property type="entry name" value="LIPOPROTEIN YIAD-RELATED"/>
    <property type="match status" value="1"/>
</dbReference>
<dbReference type="GO" id="GO:0009279">
    <property type="term" value="C:cell outer membrane"/>
    <property type="evidence" value="ECO:0007669"/>
    <property type="project" value="UniProtKB-SubCell"/>
</dbReference>
<dbReference type="Gene3D" id="3.30.1330.60">
    <property type="entry name" value="OmpA-like domain"/>
    <property type="match status" value="1"/>
</dbReference>
<dbReference type="InterPro" id="IPR006665">
    <property type="entry name" value="OmpA-like"/>
</dbReference>
<dbReference type="PANTHER" id="PTHR30329">
    <property type="entry name" value="STATOR ELEMENT OF FLAGELLAR MOTOR COMPLEX"/>
    <property type="match status" value="1"/>
</dbReference>
<dbReference type="Proteomes" id="UP000182932">
    <property type="component" value="Unassembled WGS sequence"/>
</dbReference>
<organism evidence="7 8">
    <name type="scientific">Marinovum algicola</name>
    <dbReference type="NCBI Taxonomy" id="42444"/>
    <lineage>
        <taxon>Bacteria</taxon>
        <taxon>Pseudomonadati</taxon>
        <taxon>Pseudomonadota</taxon>
        <taxon>Alphaproteobacteria</taxon>
        <taxon>Rhodobacterales</taxon>
        <taxon>Roseobacteraceae</taxon>
        <taxon>Marinovum</taxon>
    </lineage>
</organism>
<evidence type="ECO:0000256" key="4">
    <source>
        <dbReference type="PROSITE-ProRule" id="PRU00473"/>
    </source>
</evidence>
<reference evidence="7 8" key="1">
    <citation type="submission" date="2016-10" db="EMBL/GenBank/DDBJ databases">
        <authorList>
            <person name="Varghese N."/>
            <person name="Submissions S."/>
        </authorList>
    </citation>
    <scope>NUCLEOTIDE SEQUENCE [LARGE SCALE GENOMIC DNA]</scope>
    <source>
        <strain evidence="7 8">FF3</strain>
    </source>
</reference>
<comment type="caution">
    <text evidence="7">The sequence shown here is derived from an EMBL/GenBank/DDBJ whole genome shotgun (WGS) entry which is preliminary data.</text>
</comment>